<evidence type="ECO:0000256" key="1">
    <source>
        <dbReference type="SAM" id="MobiDB-lite"/>
    </source>
</evidence>
<gene>
    <name evidence="3" type="ORF">NEF87_002101</name>
</gene>
<feature type="transmembrane region" description="Helical" evidence="2">
    <location>
        <begin position="272"/>
        <end position="290"/>
    </location>
</feature>
<name>A0ABY6HQW7_9ARCH</name>
<sequence>MPRGSRGGGSRGGGGHSRRRSSYHRYRRRGYYHHRRSSPICNCCFFIVFFGMFATIGGFILISPRTNITEITLSPFETYMVESKLTANYVDVIANSGIRTYFFNEEPAKSENIEYSEQDSFNIPGGYYEYVSYFMKTGTTFTLNFSSSSGERIDFYLLKGENQYNNFIDSENSFSSEEDFYVAAYTDFQYTCSKSDRYYLVWENYDDATVVNYSIDINFTEYDVSAALNTYTGAYRLESVTYPIMIFKNMLNDTDLYLKVEVELPPIIQNPIPVFGGVLAIIVICGVLIAKSLKKSKNSITPASKISEGSFDPSLYGNTGSTPKSGSHDTKEIKLSSTCGSCSAILDEDSQKSLLMDGFVFCKYCGSKITR</sequence>
<reference evidence="3" key="1">
    <citation type="submission" date="2022-09" db="EMBL/GenBank/DDBJ databases">
        <title>Actin cytoskeleton and complex cell architecture in an #Asgard archaeon.</title>
        <authorList>
            <person name="Ponce Toledo R.I."/>
            <person name="Schleper C."/>
            <person name="Rodrigues Oliveira T."/>
            <person name="Wollweber F."/>
            <person name="Xu J."/>
            <person name="Rittmann S."/>
            <person name="Klingl A."/>
            <person name="Pilhofer M."/>
        </authorList>
    </citation>
    <scope>NUCLEOTIDE SEQUENCE</scope>
    <source>
        <strain evidence="3">B-35</strain>
    </source>
</reference>
<proteinExistence type="predicted"/>
<keyword evidence="4" id="KW-1185">Reference proteome</keyword>
<accession>A0ABY6HQW7</accession>
<evidence type="ECO:0000313" key="4">
    <source>
        <dbReference type="Proteomes" id="UP001208689"/>
    </source>
</evidence>
<keyword evidence="2" id="KW-0812">Transmembrane</keyword>
<feature type="transmembrane region" description="Helical" evidence="2">
    <location>
        <begin position="39"/>
        <end position="62"/>
    </location>
</feature>
<dbReference type="EMBL" id="CP104013">
    <property type="protein sequence ID" value="UYP45816.1"/>
    <property type="molecule type" value="Genomic_DNA"/>
</dbReference>
<evidence type="ECO:0000256" key="2">
    <source>
        <dbReference type="SAM" id="Phobius"/>
    </source>
</evidence>
<feature type="compositionally biased region" description="Gly residues" evidence="1">
    <location>
        <begin position="1"/>
        <end position="15"/>
    </location>
</feature>
<keyword evidence="2" id="KW-0472">Membrane</keyword>
<organism evidence="3 4">
    <name type="scientific">Candidatus Lokiarchaeum ossiferum</name>
    <dbReference type="NCBI Taxonomy" id="2951803"/>
    <lineage>
        <taxon>Archaea</taxon>
        <taxon>Promethearchaeati</taxon>
        <taxon>Promethearchaeota</taxon>
        <taxon>Promethearchaeia</taxon>
        <taxon>Promethearchaeales</taxon>
        <taxon>Promethearchaeaceae</taxon>
        <taxon>Candidatus Lokiarchaeum</taxon>
    </lineage>
</organism>
<keyword evidence="2" id="KW-1133">Transmembrane helix</keyword>
<evidence type="ECO:0000313" key="3">
    <source>
        <dbReference type="EMBL" id="UYP45816.1"/>
    </source>
</evidence>
<protein>
    <recommendedName>
        <fullName evidence="5">Zinc ribbon domain-containing protein</fullName>
    </recommendedName>
</protein>
<evidence type="ECO:0008006" key="5">
    <source>
        <dbReference type="Google" id="ProtNLM"/>
    </source>
</evidence>
<feature type="region of interest" description="Disordered" evidence="1">
    <location>
        <begin position="1"/>
        <end position="22"/>
    </location>
</feature>
<dbReference type="Proteomes" id="UP001208689">
    <property type="component" value="Chromosome"/>
</dbReference>